<dbReference type="Pfam" id="PF00170">
    <property type="entry name" value="bZIP_1"/>
    <property type="match status" value="1"/>
</dbReference>
<evidence type="ECO:0000256" key="1">
    <source>
        <dbReference type="ARBA" id="ARBA00004123"/>
    </source>
</evidence>
<feature type="compositionally biased region" description="Polar residues" evidence="6">
    <location>
        <begin position="190"/>
        <end position="200"/>
    </location>
</feature>
<evidence type="ECO:0000256" key="3">
    <source>
        <dbReference type="ARBA" id="ARBA00023163"/>
    </source>
</evidence>
<dbReference type="OrthoDB" id="295274at2759"/>
<name>A0A0C9LP53_9FUNG</name>
<evidence type="ECO:0000256" key="2">
    <source>
        <dbReference type="ARBA" id="ARBA00023015"/>
    </source>
</evidence>
<dbReference type="InterPro" id="IPR004827">
    <property type="entry name" value="bZIP"/>
</dbReference>
<comment type="subcellular location">
    <subcellularLocation>
        <location evidence="1">Nucleus</location>
    </subcellularLocation>
</comment>
<dbReference type="InterPro" id="IPR046347">
    <property type="entry name" value="bZIP_sf"/>
</dbReference>
<feature type="compositionally biased region" description="Polar residues" evidence="6">
    <location>
        <begin position="145"/>
        <end position="159"/>
    </location>
</feature>
<organism evidence="8">
    <name type="scientific">Mucor ambiguus</name>
    <dbReference type="NCBI Taxonomy" id="91626"/>
    <lineage>
        <taxon>Eukaryota</taxon>
        <taxon>Fungi</taxon>
        <taxon>Fungi incertae sedis</taxon>
        <taxon>Mucoromycota</taxon>
        <taxon>Mucoromycotina</taxon>
        <taxon>Mucoromycetes</taxon>
        <taxon>Mucorales</taxon>
        <taxon>Mucorineae</taxon>
        <taxon>Mucoraceae</taxon>
        <taxon>Mucor</taxon>
    </lineage>
</organism>
<evidence type="ECO:0000313" key="9">
    <source>
        <dbReference type="Proteomes" id="UP000053815"/>
    </source>
</evidence>
<dbReference type="EMBL" id="DF836290">
    <property type="protein sequence ID" value="GAN00580.1"/>
    <property type="molecule type" value="Genomic_DNA"/>
</dbReference>
<evidence type="ECO:0000256" key="4">
    <source>
        <dbReference type="ARBA" id="ARBA00023242"/>
    </source>
</evidence>
<dbReference type="PROSITE" id="PS50217">
    <property type="entry name" value="BZIP"/>
    <property type="match status" value="1"/>
</dbReference>
<protein>
    <recommendedName>
        <fullName evidence="7">BZIP domain-containing protein</fullName>
    </recommendedName>
</protein>
<evidence type="ECO:0000256" key="6">
    <source>
        <dbReference type="SAM" id="MobiDB-lite"/>
    </source>
</evidence>
<feature type="compositionally biased region" description="Low complexity" evidence="6">
    <location>
        <begin position="167"/>
        <end position="178"/>
    </location>
</feature>
<dbReference type="GO" id="GO:0003700">
    <property type="term" value="F:DNA-binding transcription factor activity"/>
    <property type="evidence" value="ECO:0007669"/>
    <property type="project" value="InterPro"/>
</dbReference>
<dbReference type="AlphaFoldDB" id="A0A0C9LP53"/>
<keyword evidence="3" id="KW-0804">Transcription</keyword>
<keyword evidence="5" id="KW-0175">Coiled coil</keyword>
<feature type="region of interest" description="Disordered" evidence="6">
    <location>
        <begin position="95"/>
        <end position="115"/>
    </location>
</feature>
<dbReference type="GO" id="GO:0005634">
    <property type="term" value="C:nucleus"/>
    <property type="evidence" value="ECO:0007669"/>
    <property type="project" value="UniProtKB-SubCell"/>
</dbReference>
<sequence>MMAEDNSMIGLATPTRFLIENGEWNLTPSLSGSIQHEINPFDDCNYQQHHASMKPMEAPTVKLMTAPVPAPTIPASIMTSTEYNTSAMFKSPEPEAALMKSPPTPPMSFSQSPSSSTVSFAMSDLLVDTPPQAPAAPHNNVEFAASNTHGLSPTTSFDESAQRRRSNSSTRNTKSRTTSYEEMDDYYQPIETTNTKSSQSGRKRRIVFEGDDAEDRRKKFLERNRVAAYKCRQKKKNWMQELEQKAEIQNNQNEELRNLVALLKEESMYLRNLLLTHGNCDCDSVQAYLRKQSAEITNNTMASRRSSMTSNYPTMPSFPSSFSSASTMPPFSEQSTGLTPFLDTVINKLPQDSSDYFSTSHNEA</sequence>
<dbReference type="Gene3D" id="1.20.5.170">
    <property type="match status" value="1"/>
</dbReference>
<dbReference type="Proteomes" id="UP000053815">
    <property type="component" value="Unassembled WGS sequence"/>
</dbReference>
<proteinExistence type="predicted"/>
<dbReference type="STRING" id="91626.A0A0C9LP53"/>
<keyword evidence="9" id="KW-1185">Reference proteome</keyword>
<feature type="domain" description="BZIP" evidence="7">
    <location>
        <begin position="214"/>
        <end position="277"/>
    </location>
</feature>
<dbReference type="SUPFAM" id="SSF57959">
    <property type="entry name" value="Leucine zipper domain"/>
    <property type="match status" value="1"/>
</dbReference>
<dbReference type="CDD" id="cd14687">
    <property type="entry name" value="bZIP_ATF2"/>
    <property type="match status" value="1"/>
</dbReference>
<accession>A0A0C9LP53</accession>
<gene>
    <name evidence="8" type="ORF">MAM1_0001d00002</name>
</gene>
<dbReference type="PANTHER" id="PTHR19304">
    <property type="entry name" value="CYCLIC-AMP RESPONSE ELEMENT BINDING PROTEIN"/>
    <property type="match status" value="1"/>
</dbReference>
<evidence type="ECO:0000313" key="8">
    <source>
        <dbReference type="EMBL" id="GAN00580.1"/>
    </source>
</evidence>
<feature type="region of interest" description="Disordered" evidence="6">
    <location>
        <begin position="145"/>
        <end position="203"/>
    </location>
</feature>
<evidence type="ECO:0000259" key="7">
    <source>
        <dbReference type="PROSITE" id="PS50217"/>
    </source>
</evidence>
<dbReference type="InterPro" id="IPR051027">
    <property type="entry name" value="bZIP_transcription_factors"/>
</dbReference>
<keyword evidence="2" id="KW-0805">Transcription regulation</keyword>
<dbReference type="PROSITE" id="PS00036">
    <property type="entry name" value="BZIP_BASIC"/>
    <property type="match status" value="1"/>
</dbReference>
<evidence type="ECO:0000256" key="5">
    <source>
        <dbReference type="SAM" id="Coils"/>
    </source>
</evidence>
<feature type="coiled-coil region" evidence="5">
    <location>
        <begin position="232"/>
        <end position="266"/>
    </location>
</feature>
<dbReference type="SMART" id="SM00338">
    <property type="entry name" value="BRLZ"/>
    <property type="match status" value="1"/>
</dbReference>
<keyword evidence="4" id="KW-0539">Nucleus</keyword>
<reference evidence="8" key="1">
    <citation type="submission" date="2014-09" db="EMBL/GenBank/DDBJ databases">
        <title>Draft genome sequence of an oleaginous Mucoromycotina fungus Mucor ambiguus NBRC6742.</title>
        <authorList>
            <person name="Takeda I."/>
            <person name="Yamane N."/>
            <person name="Morita T."/>
            <person name="Tamano K."/>
            <person name="Machida M."/>
            <person name="Baker S."/>
            <person name="Koike H."/>
        </authorList>
    </citation>
    <scope>NUCLEOTIDE SEQUENCE</scope>
    <source>
        <strain evidence="8">NBRC 6742</strain>
    </source>
</reference>